<dbReference type="Pfam" id="PF02469">
    <property type="entry name" value="Fasciclin"/>
    <property type="match status" value="1"/>
</dbReference>
<accession>A0A0L0S1H8</accession>
<name>A0A0L0S1H8_ALLM3</name>
<keyword evidence="3" id="KW-1185">Reference proteome</keyword>
<dbReference type="PANTHER" id="PTHR10900:SF77">
    <property type="entry name" value="FI19380P1"/>
    <property type="match status" value="1"/>
</dbReference>
<proteinExistence type="predicted"/>
<reference evidence="2 3" key="1">
    <citation type="submission" date="2009-11" db="EMBL/GenBank/DDBJ databases">
        <title>Annotation of Allomyces macrogynus ATCC 38327.</title>
        <authorList>
            <consortium name="The Broad Institute Genome Sequencing Platform"/>
            <person name="Russ C."/>
            <person name="Cuomo C."/>
            <person name="Burger G."/>
            <person name="Gray M.W."/>
            <person name="Holland P.W.H."/>
            <person name="King N."/>
            <person name="Lang F.B.F."/>
            <person name="Roger A.J."/>
            <person name="Ruiz-Trillo I."/>
            <person name="Young S.K."/>
            <person name="Zeng Q."/>
            <person name="Gargeya S."/>
            <person name="Fitzgerald M."/>
            <person name="Haas B."/>
            <person name="Abouelleil A."/>
            <person name="Alvarado L."/>
            <person name="Arachchi H.M."/>
            <person name="Berlin A."/>
            <person name="Chapman S.B."/>
            <person name="Gearin G."/>
            <person name="Goldberg J."/>
            <person name="Griggs A."/>
            <person name="Gujja S."/>
            <person name="Hansen M."/>
            <person name="Heiman D."/>
            <person name="Howarth C."/>
            <person name="Larimer J."/>
            <person name="Lui A."/>
            <person name="MacDonald P.J.P."/>
            <person name="McCowen C."/>
            <person name="Montmayeur A."/>
            <person name="Murphy C."/>
            <person name="Neiman D."/>
            <person name="Pearson M."/>
            <person name="Priest M."/>
            <person name="Roberts A."/>
            <person name="Saif S."/>
            <person name="Shea T."/>
            <person name="Sisk P."/>
            <person name="Stolte C."/>
            <person name="Sykes S."/>
            <person name="Wortman J."/>
            <person name="Nusbaum C."/>
            <person name="Birren B."/>
        </authorList>
    </citation>
    <scope>NUCLEOTIDE SEQUENCE [LARGE SCALE GENOMIC DNA]</scope>
    <source>
        <strain evidence="2 3">ATCC 38327</strain>
    </source>
</reference>
<feature type="domain" description="FAS1" evidence="1">
    <location>
        <begin position="67"/>
        <end position="221"/>
    </location>
</feature>
<dbReference type="SMART" id="SM00554">
    <property type="entry name" value="FAS1"/>
    <property type="match status" value="1"/>
</dbReference>
<dbReference type="InterPro" id="IPR036378">
    <property type="entry name" value="FAS1_dom_sf"/>
</dbReference>
<dbReference type="AlphaFoldDB" id="A0A0L0S1H8"/>
<dbReference type="Proteomes" id="UP000054350">
    <property type="component" value="Unassembled WGS sequence"/>
</dbReference>
<evidence type="ECO:0000313" key="2">
    <source>
        <dbReference type="EMBL" id="KNE56393.1"/>
    </source>
</evidence>
<evidence type="ECO:0000313" key="3">
    <source>
        <dbReference type="Proteomes" id="UP000054350"/>
    </source>
</evidence>
<evidence type="ECO:0000259" key="1">
    <source>
        <dbReference type="PROSITE" id="PS50213"/>
    </source>
</evidence>
<dbReference type="PANTHER" id="PTHR10900">
    <property type="entry name" value="PERIOSTIN-RELATED"/>
    <property type="match status" value="1"/>
</dbReference>
<dbReference type="InterPro" id="IPR000782">
    <property type="entry name" value="FAS1_domain"/>
</dbReference>
<dbReference type="PROSITE" id="PS50213">
    <property type="entry name" value="FAS1"/>
    <property type="match status" value="1"/>
</dbReference>
<organism evidence="2 3">
    <name type="scientific">Allomyces macrogynus (strain ATCC 38327)</name>
    <name type="common">Allomyces javanicus var. macrogynus</name>
    <dbReference type="NCBI Taxonomy" id="578462"/>
    <lineage>
        <taxon>Eukaryota</taxon>
        <taxon>Fungi</taxon>
        <taxon>Fungi incertae sedis</taxon>
        <taxon>Blastocladiomycota</taxon>
        <taxon>Blastocladiomycetes</taxon>
        <taxon>Blastocladiales</taxon>
        <taxon>Blastocladiaceae</taxon>
        <taxon>Allomyces</taxon>
    </lineage>
</organism>
<gene>
    <name evidence="2" type="ORF">AMAG_02202</name>
</gene>
<dbReference type="VEuPathDB" id="FungiDB:AMAG_02202"/>
<dbReference type="EMBL" id="GG745330">
    <property type="protein sequence ID" value="KNE56393.1"/>
    <property type="molecule type" value="Genomic_DNA"/>
</dbReference>
<reference evidence="3" key="2">
    <citation type="submission" date="2009-11" db="EMBL/GenBank/DDBJ databases">
        <title>The Genome Sequence of Allomyces macrogynus strain ATCC 38327.</title>
        <authorList>
            <consortium name="The Broad Institute Genome Sequencing Platform"/>
            <person name="Russ C."/>
            <person name="Cuomo C."/>
            <person name="Shea T."/>
            <person name="Young S.K."/>
            <person name="Zeng Q."/>
            <person name="Koehrsen M."/>
            <person name="Haas B."/>
            <person name="Borodovsky M."/>
            <person name="Guigo R."/>
            <person name="Alvarado L."/>
            <person name="Berlin A."/>
            <person name="Borenstein D."/>
            <person name="Chen Z."/>
            <person name="Engels R."/>
            <person name="Freedman E."/>
            <person name="Gellesch M."/>
            <person name="Goldberg J."/>
            <person name="Griggs A."/>
            <person name="Gujja S."/>
            <person name="Heiman D."/>
            <person name="Hepburn T."/>
            <person name="Howarth C."/>
            <person name="Jen D."/>
            <person name="Larson L."/>
            <person name="Lewis B."/>
            <person name="Mehta T."/>
            <person name="Park D."/>
            <person name="Pearson M."/>
            <person name="Roberts A."/>
            <person name="Saif S."/>
            <person name="Shenoy N."/>
            <person name="Sisk P."/>
            <person name="Stolte C."/>
            <person name="Sykes S."/>
            <person name="Walk T."/>
            <person name="White J."/>
            <person name="Yandava C."/>
            <person name="Burger G."/>
            <person name="Gray M.W."/>
            <person name="Holland P.W.H."/>
            <person name="King N."/>
            <person name="Lang F.B.F."/>
            <person name="Roger A.J."/>
            <person name="Ruiz-Trillo I."/>
            <person name="Lander E."/>
            <person name="Nusbaum C."/>
        </authorList>
    </citation>
    <scope>NUCLEOTIDE SEQUENCE [LARGE SCALE GENOMIC DNA]</scope>
    <source>
        <strain evidence="3">ATCC 38327</strain>
    </source>
</reference>
<dbReference type="SUPFAM" id="SSF82153">
    <property type="entry name" value="FAS1 domain"/>
    <property type="match status" value="1"/>
</dbReference>
<dbReference type="GO" id="GO:0005615">
    <property type="term" value="C:extracellular space"/>
    <property type="evidence" value="ECO:0007669"/>
    <property type="project" value="TreeGrafter"/>
</dbReference>
<dbReference type="InterPro" id="IPR050904">
    <property type="entry name" value="Adhesion/Biosynth-related"/>
</dbReference>
<dbReference type="OrthoDB" id="286301at2759"/>
<sequence>MTTTAAIKARATMAGISTRTVVLALFVALLAVTAAAAVVCVPLTRRQAPSPPPPPPGVDPFPPNVANLTAWQAVSSNPSLSNFTSLVTAKAPQVVTALNTTGAANVTVFAPTNAAFAPLVNQSLFQYLSNNPNYSGVLAQLLSYHAHNGSAIYTADVPANRNITERTLSPFFNVTLSRGTARPLWAAQTANVTTVWVNDAAIIYGDTAVRDGVVHIIDRVLSPTWYLPPRSA</sequence>
<protein>
    <recommendedName>
        <fullName evidence="1">FAS1 domain-containing protein</fullName>
    </recommendedName>
</protein>
<dbReference type="Gene3D" id="2.30.180.10">
    <property type="entry name" value="FAS1 domain"/>
    <property type="match status" value="1"/>
</dbReference>